<evidence type="ECO:0000313" key="2">
    <source>
        <dbReference type="Proteomes" id="UP000324285"/>
    </source>
</evidence>
<name>A0A5C1NGY1_9GAMM</name>
<organism evidence="1 2">
    <name type="scientific">Halomonas binhaiensis</name>
    <dbReference type="NCBI Taxonomy" id="2562282"/>
    <lineage>
        <taxon>Bacteria</taxon>
        <taxon>Pseudomonadati</taxon>
        <taxon>Pseudomonadota</taxon>
        <taxon>Gammaproteobacteria</taxon>
        <taxon>Oceanospirillales</taxon>
        <taxon>Halomonadaceae</taxon>
        <taxon>Halomonas</taxon>
    </lineage>
</organism>
<evidence type="ECO:0000313" key="1">
    <source>
        <dbReference type="EMBL" id="QEM81718.1"/>
    </source>
</evidence>
<dbReference type="Proteomes" id="UP000324285">
    <property type="component" value="Chromosome"/>
</dbReference>
<keyword evidence="2" id="KW-1185">Reference proteome</keyword>
<accession>A0A5C1NGY1</accession>
<sequence>MSLTKPQKRLLETMKARQQFVHHLLGGGWRLFDGTPVHHRTVESLAKSGVLAPAANDLFGDRTTAYRIADHH</sequence>
<reference evidence="1" key="1">
    <citation type="submission" date="2021-02" db="EMBL/GenBank/DDBJ databases">
        <title>Strain Y2R2, a novel species of the genus Halomonas.</title>
        <authorList>
            <person name="Huang H."/>
        </authorList>
    </citation>
    <scope>NUCLEOTIDE SEQUENCE</scope>
    <source>
        <strain evidence="1">Y2R2</strain>
    </source>
</reference>
<gene>
    <name evidence="1" type="ORF">E4T21_09285</name>
</gene>
<protein>
    <submittedName>
        <fullName evidence="1">Uncharacterized protein</fullName>
    </submittedName>
</protein>
<dbReference type="KEGG" id="hbh:E4T21_09285"/>
<dbReference type="OrthoDB" id="6173752at2"/>
<dbReference type="EMBL" id="CP038437">
    <property type="protein sequence ID" value="QEM81718.1"/>
    <property type="molecule type" value="Genomic_DNA"/>
</dbReference>
<dbReference type="RefSeq" id="WP_149284729.1">
    <property type="nucleotide sequence ID" value="NZ_CP038437.2"/>
</dbReference>
<proteinExistence type="predicted"/>
<dbReference type="AlphaFoldDB" id="A0A5C1NGY1"/>